<reference evidence="2" key="1">
    <citation type="submission" date="2023-07" db="EMBL/GenBank/DDBJ databases">
        <title>30 novel species of actinomycetes from the DSMZ collection.</title>
        <authorList>
            <person name="Nouioui I."/>
        </authorList>
    </citation>
    <scope>NUCLEOTIDE SEQUENCE [LARGE SCALE GENOMIC DNA]</scope>
    <source>
        <strain evidence="2">DSM 41982</strain>
    </source>
</reference>
<sequence length="256" mass="27075">MRIPEQGYREIVQARTRAALDAAMYVRDAWESLLWTAAVHPGQQDAVNVALMAYQAPGELLGSVGEWEVRGRRVVPGAQVRGLIYAGVPGQRAIQVREWVAPEVPRPVITGGVCVALYDLGQTEAVPGAVEVAPEAIVPVLLLAPERIEAAGRELLREMGAAAPGAEGAAGVLSALGREVFARHVGAGPLPLDREGEAESVAYLAGLMLGAPGLMFPPLPRVEYGAAGHPYGPARSVLTDVIQQGRSLALRVYRQS</sequence>
<accession>A0ABD5ECG2</accession>
<dbReference type="Proteomes" id="UP001183607">
    <property type="component" value="Unassembled WGS sequence"/>
</dbReference>
<comment type="caution">
    <text evidence="1">The sequence shown here is derived from an EMBL/GenBank/DDBJ whole genome shotgun (WGS) entry which is preliminary data.</text>
</comment>
<protein>
    <submittedName>
        <fullName evidence="1">Uncharacterized protein</fullName>
    </submittedName>
</protein>
<dbReference type="EMBL" id="JAVRER010000056">
    <property type="protein sequence ID" value="MDT0418887.1"/>
    <property type="molecule type" value="Genomic_DNA"/>
</dbReference>
<dbReference type="AlphaFoldDB" id="A0ABD5ECG2"/>
<gene>
    <name evidence="1" type="ORF">RM574_25735</name>
</gene>
<organism evidence="1 2">
    <name type="scientific">Streptomyces evansiae</name>
    <dbReference type="NCBI Taxonomy" id="3075535"/>
    <lineage>
        <taxon>Bacteria</taxon>
        <taxon>Bacillati</taxon>
        <taxon>Actinomycetota</taxon>
        <taxon>Actinomycetes</taxon>
        <taxon>Kitasatosporales</taxon>
        <taxon>Streptomycetaceae</taxon>
        <taxon>Streptomyces</taxon>
    </lineage>
</organism>
<proteinExistence type="predicted"/>
<name>A0ABD5ECG2_9ACTN</name>
<evidence type="ECO:0000313" key="2">
    <source>
        <dbReference type="Proteomes" id="UP001183607"/>
    </source>
</evidence>
<dbReference type="RefSeq" id="WP_311677579.1">
    <property type="nucleotide sequence ID" value="NZ_JAVRER010000056.1"/>
</dbReference>
<evidence type="ECO:0000313" key="1">
    <source>
        <dbReference type="EMBL" id="MDT0418887.1"/>
    </source>
</evidence>